<evidence type="ECO:0000313" key="2">
    <source>
        <dbReference type="Proteomes" id="UP001604277"/>
    </source>
</evidence>
<protein>
    <submittedName>
        <fullName evidence="1">Uncharacterized protein</fullName>
    </submittedName>
</protein>
<sequence>MKTARKIPRKPNEVGRFILKKSEKPLPILEDELDPAILRNLPSLSAITATSVHKYWTPAWAKAIDSADLLELLKLTEINISQSHVLNCELYKVLGMKIDELRSIVVEAEDIDELHSKNKIFHSRLVVFEDDRAQTEYKIKKAETIQRFAIKAQKQAELELKVSKDMAHAKHKELTKALAELSKAKELLAKLGVSGYADPKGLG</sequence>
<dbReference type="Proteomes" id="UP001604277">
    <property type="component" value="Unassembled WGS sequence"/>
</dbReference>
<evidence type="ECO:0000313" key="1">
    <source>
        <dbReference type="EMBL" id="KAL2501512.1"/>
    </source>
</evidence>
<reference evidence="2" key="1">
    <citation type="submission" date="2024-07" db="EMBL/GenBank/DDBJ databases">
        <title>Two chromosome-level genome assemblies of Korean endemic species Abeliophyllum distichum and Forsythia ovata (Oleaceae).</title>
        <authorList>
            <person name="Jang H."/>
        </authorList>
    </citation>
    <scope>NUCLEOTIDE SEQUENCE [LARGE SCALE GENOMIC DNA]</scope>
</reference>
<organism evidence="1 2">
    <name type="scientific">Forsythia ovata</name>
    <dbReference type="NCBI Taxonomy" id="205694"/>
    <lineage>
        <taxon>Eukaryota</taxon>
        <taxon>Viridiplantae</taxon>
        <taxon>Streptophyta</taxon>
        <taxon>Embryophyta</taxon>
        <taxon>Tracheophyta</taxon>
        <taxon>Spermatophyta</taxon>
        <taxon>Magnoliopsida</taxon>
        <taxon>eudicotyledons</taxon>
        <taxon>Gunneridae</taxon>
        <taxon>Pentapetalae</taxon>
        <taxon>asterids</taxon>
        <taxon>lamiids</taxon>
        <taxon>Lamiales</taxon>
        <taxon>Oleaceae</taxon>
        <taxon>Forsythieae</taxon>
        <taxon>Forsythia</taxon>
    </lineage>
</organism>
<dbReference type="EMBL" id="JBFOLJ010000010">
    <property type="protein sequence ID" value="KAL2501512.1"/>
    <property type="molecule type" value="Genomic_DNA"/>
</dbReference>
<gene>
    <name evidence="1" type="ORF">Fot_35360</name>
</gene>
<keyword evidence="2" id="KW-1185">Reference proteome</keyword>
<proteinExistence type="predicted"/>
<dbReference type="AlphaFoldDB" id="A0ABD1SLB1"/>
<name>A0ABD1SLB1_9LAMI</name>
<accession>A0ABD1SLB1</accession>
<comment type="caution">
    <text evidence="1">The sequence shown here is derived from an EMBL/GenBank/DDBJ whole genome shotgun (WGS) entry which is preliminary data.</text>
</comment>